<dbReference type="EMBL" id="CP034593">
    <property type="protein sequence ID" value="AZQ76661.1"/>
    <property type="molecule type" value="Genomic_DNA"/>
</dbReference>
<dbReference type="GO" id="GO:0050660">
    <property type="term" value="F:flavin adenine dinucleotide binding"/>
    <property type="evidence" value="ECO:0007669"/>
    <property type="project" value="InterPro"/>
</dbReference>
<evidence type="ECO:0000256" key="12">
    <source>
        <dbReference type="SAM" id="Phobius"/>
    </source>
</evidence>
<dbReference type="PANTHER" id="PTHR43099">
    <property type="entry name" value="UPF0053 PROTEIN YRKA"/>
    <property type="match status" value="1"/>
</dbReference>
<dbReference type="InterPro" id="IPR051676">
    <property type="entry name" value="UPF0053_domain"/>
</dbReference>
<reference evidence="15 16" key="1">
    <citation type="submission" date="2018-12" db="EMBL/GenBank/DDBJ databases">
        <title>Complete genome sequence of Flaviflexus sp. H23T48.</title>
        <authorList>
            <person name="Bae J.-W."/>
            <person name="Lee J.-Y."/>
        </authorList>
    </citation>
    <scope>NUCLEOTIDE SEQUENCE [LARGE SCALE GENOMIC DNA]</scope>
    <source>
        <strain evidence="15 16">H23T48</strain>
    </source>
</reference>
<dbReference type="PROSITE" id="PS51846">
    <property type="entry name" value="CNNM"/>
    <property type="match status" value="1"/>
</dbReference>
<evidence type="ECO:0000256" key="1">
    <source>
        <dbReference type="ARBA" id="ARBA00004651"/>
    </source>
</evidence>
<accession>A0A3Q9G1A2</accession>
<evidence type="ECO:0000259" key="13">
    <source>
        <dbReference type="PROSITE" id="PS51371"/>
    </source>
</evidence>
<evidence type="ECO:0000259" key="14">
    <source>
        <dbReference type="PROSITE" id="PS51846"/>
    </source>
</evidence>
<feature type="compositionally biased region" description="Low complexity" evidence="11">
    <location>
        <begin position="481"/>
        <end position="498"/>
    </location>
</feature>
<feature type="domain" description="CBS" evidence="13">
    <location>
        <begin position="217"/>
        <end position="276"/>
    </location>
</feature>
<keyword evidence="16" id="KW-1185">Reference proteome</keyword>
<evidence type="ECO:0000256" key="11">
    <source>
        <dbReference type="SAM" id="MobiDB-lite"/>
    </source>
</evidence>
<dbReference type="InterPro" id="IPR046342">
    <property type="entry name" value="CBS_dom_sf"/>
</dbReference>
<sequence length="498" mass="54581">MNGLAVNIIMVFVFVIIGGIFAASEMALVSLRESQLRRMEKESKSGEKVAALARDSGTFLSAVQIGVTFAGFFSSAFGASTIAPQIEPWLEDIGISESLSGPVALVLMTLIVSYLSLVLGELVPKRIALARNEGASKILGPPLSKFAVILKPVIWIVDVSSSAILRLIGINPDDNGSSMSDEEVRDIVVSHEGFDMAERDMVEDVFQASNTLIREVMKHRRDIVAIRNDSTLGEAIAVVAEHPYSRYLVYREEIDDVIGFFHIRDLYEARYELSAEAPLDSIIRDVLMVPGTSTIMPVMNHMRSSSHHIAVVIDEYGGTDGLVTLEDLIEELVGEIWDEYDQEQYREELKLHESKMYDGQTSLEDFADRSGIVLPEGPYETIAGWMLSHMGRLAKPGDIVPIDHDMTEDTEDDSTSIRYELEVATIEHNRITAIQLRKTTVPAPGEAEETEHVIGDSSGADTTTRGDEVTASNGNAASSKGNATVTVENTENTEGNEK</sequence>
<evidence type="ECO:0000313" key="15">
    <source>
        <dbReference type="EMBL" id="AZQ76661.1"/>
    </source>
</evidence>
<keyword evidence="8 10" id="KW-0472">Membrane</keyword>
<dbReference type="SUPFAM" id="SSF54631">
    <property type="entry name" value="CBS-domain pair"/>
    <property type="match status" value="1"/>
</dbReference>
<dbReference type="Pfam" id="PF01595">
    <property type="entry name" value="CNNM"/>
    <property type="match status" value="1"/>
</dbReference>
<dbReference type="Gene3D" id="3.10.580.10">
    <property type="entry name" value="CBS-domain"/>
    <property type="match status" value="1"/>
</dbReference>
<feature type="transmembrane region" description="Helical" evidence="12">
    <location>
        <begin position="6"/>
        <end position="31"/>
    </location>
</feature>
<dbReference type="Proteomes" id="UP000280344">
    <property type="component" value="Chromosome"/>
</dbReference>
<gene>
    <name evidence="15" type="ORF">EJ997_04195</name>
</gene>
<evidence type="ECO:0000313" key="16">
    <source>
        <dbReference type="Proteomes" id="UP000280344"/>
    </source>
</evidence>
<dbReference type="CDD" id="cd04590">
    <property type="entry name" value="CBS_pair_CorC_HlyC_assoc"/>
    <property type="match status" value="1"/>
</dbReference>
<dbReference type="InterPro" id="IPR016169">
    <property type="entry name" value="FAD-bd_PCMH_sub2"/>
</dbReference>
<feature type="region of interest" description="Disordered" evidence="11">
    <location>
        <begin position="439"/>
        <end position="498"/>
    </location>
</feature>
<evidence type="ECO:0000256" key="6">
    <source>
        <dbReference type="ARBA" id="ARBA00022989"/>
    </source>
</evidence>
<dbReference type="Pfam" id="PF00571">
    <property type="entry name" value="CBS"/>
    <property type="match status" value="2"/>
</dbReference>
<dbReference type="InterPro" id="IPR044751">
    <property type="entry name" value="Ion_transp-like_CBS"/>
</dbReference>
<feature type="domain" description="CBS" evidence="13">
    <location>
        <begin position="282"/>
        <end position="339"/>
    </location>
</feature>
<keyword evidence="5" id="KW-0677">Repeat</keyword>
<comment type="similarity">
    <text evidence="2">Belongs to the UPF0053 family.</text>
</comment>
<dbReference type="SMART" id="SM01091">
    <property type="entry name" value="CorC_HlyC"/>
    <property type="match status" value="1"/>
</dbReference>
<dbReference type="PROSITE" id="PS51371">
    <property type="entry name" value="CBS"/>
    <property type="match status" value="2"/>
</dbReference>
<dbReference type="FunFam" id="3.10.580.10:FF:000002">
    <property type="entry name" value="Magnesium/cobalt efflux protein CorC"/>
    <property type="match status" value="1"/>
</dbReference>
<dbReference type="Pfam" id="PF03471">
    <property type="entry name" value="CorC_HlyC"/>
    <property type="match status" value="1"/>
</dbReference>
<evidence type="ECO:0000256" key="8">
    <source>
        <dbReference type="ARBA" id="ARBA00023136"/>
    </source>
</evidence>
<proteinExistence type="inferred from homology"/>
<dbReference type="KEGG" id="flh:EJ997_04195"/>
<evidence type="ECO:0000256" key="3">
    <source>
        <dbReference type="ARBA" id="ARBA00022475"/>
    </source>
</evidence>
<evidence type="ECO:0000256" key="9">
    <source>
        <dbReference type="PROSITE-ProRule" id="PRU00703"/>
    </source>
</evidence>
<dbReference type="InterPro" id="IPR000644">
    <property type="entry name" value="CBS_dom"/>
</dbReference>
<evidence type="ECO:0000256" key="7">
    <source>
        <dbReference type="ARBA" id="ARBA00023122"/>
    </source>
</evidence>
<dbReference type="RefSeq" id="WP_126703469.1">
    <property type="nucleotide sequence ID" value="NZ_CP034593.1"/>
</dbReference>
<dbReference type="InterPro" id="IPR005170">
    <property type="entry name" value="Transptr-assoc_dom"/>
</dbReference>
<keyword evidence="7 9" id="KW-0129">CBS domain</keyword>
<keyword evidence="6 10" id="KW-1133">Transmembrane helix</keyword>
<dbReference type="SUPFAM" id="SSF56176">
    <property type="entry name" value="FAD-binding/transporter-associated domain-like"/>
    <property type="match status" value="1"/>
</dbReference>
<dbReference type="GO" id="GO:0005886">
    <property type="term" value="C:plasma membrane"/>
    <property type="evidence" value="ECO:0007669"/>
    <property type="project" value="UniProtKB-SubCell"/>
</dbReference>
<keyword evidence="4 10" id="KW-0812">Transmembrane</keyword>
<protein>
    <submittedName>
        <fullName evidence="15">HlyC/CorC family transporter</fullName>
    </submittedName>
</protein>
<dbReference type="PANTHER" id="PTHR43099:SF2">
    <property type="entry name" value="UPF0053 PROTEIN YRKA"/>
    <property type="match status" value="1"/>
</dbReference>
<feature type="domain" description="CNNM transmembrane" evidence="14">
    <location>
        <begin position="1"/>
        <end position="201"/>
    </location>
</feature>
<keyword evidence="3" id="KW-1003">Cell membrane</keyword>
<organism evidence="15 16">
    <name type="scientific">Flaviflexus ciconiae</name>
    <dbReference type="NCBI Taxonomy" id="2496867"/>
    <lineage>
        <taxon>Bacteria</taxon>
        <taxon>Bacillati</taxon>
        <taxon>Actinomycetota</taxon>
        <taxon>Actinomycetes</taxon>
        <taxon>Actinomycetales</taxon>
        <taxon>Actinomycetaceae</taxon>
        <taxon>Flaviflexus</taxon>
    </lineage>
</organism>
<evidence type="ECO:0000256" key="2">
    <source>
        <dbReference type="ARBA" id="ARBA00006337"/>
    </source>
</evidence>
<evidence type="ECO:0000256" key="4">
    <source>
        <dbReference type="ARBA" id="ARBA00022692"/>
    </source>
</evidence>
<comment type="subcellular location">
    <subcellularLocation>
        <location evidence="1">Cell membrane</location>
        <topology evidence="1">Multi-pass membrane protein</topology>
    </subcellularLocation>
</comment>
<dbReference type="InterPro" id="IPR002550">
    <property type="entry name" value="CNNM"/>
</dbReference>
<dbReference type="OrthoDB" id="110231at2"/>
<dbReference type="InterPro" id="IPR036318">
    <property type="entry name" value="FAD-bd_PCMH-like_sf"/>
</dbReference>
<feature type="compositionally biased region" description="Polar residues" evidence="11">
    <location>
        <begin position="470"/>
        <end position="480"/>
    </location>
</feature>
<dbReference type="AlphaFoldDB" id="A0A3Q9G1A2"/>
<dbReference type="Gene3D" id="3.30.465.10">
    <property type="match status" value="1"/>
</dbReference>
<evidence type="ECO:0000256" key="5">
    <source>
        <dbReference type="ARBA" id="ARBA00022737"/>
    </source>
</evidence>
<evidence type="ECO:0000256" key="10">
    <source>
        <dbReference type="PROSITE-ProRule" id="PRU01193"/>
    </source>
</evidence>
<name>A0A3Q9G1A2_9ACTO</name>